<protein>
    <submittedName>
        <fullName evidence="7">Unannotated protein</fullName>
    </submittedName>
</protein>
<keyword evidence="5" id="KW-0408">Iron</keyword>
<comment type="cofactor">
    <cofactor evidence="1">
        <name>heme</name>
        <dbReference type="ChEBI" id="CHEBI:30413"/>
    </cofactor>
</comment>
<evidence type="ECO:0000256" key="4">
    <source>
        <dbReference type="ARBA" id="ARBA00022723"/>
    </source>
</evidence>
<keyword evidence="2" id="KW-0813">Transport</keyword>
<evidence type="ECO:0000256" key="2">
    <source>
        <dbReference type="ARBA" id="ARBA00022448"/>
    </source>
</evidence>
<dbReference type="PANTHER" id="PTHR47366">
    <property type="entry name" value="TWO-ON-TWO HEMOGLOBIN-3"/>
    <property type="match status" value="1"/>
</dbReference>
<evidence type="ECO:0000313" key="7">
    <source>
        <dbReference type="EMBL" id="CAB4915251.1"/>
    </source>
</evidence>
<dbReference type="Gene3D" id="1.10.490.10">
    <property type="entry name" value="Globins"/>
    <property type="match status" value="1"/>
</dbReference>
<dbReference type="GO" id="GO:0019825">
    <property type="term" value="F:oxygen binding"/>
    <property type="evidence" value="ECO:0007669"/>
    <property type="project" value="InterPro"/>
</dbReference>
<dbReference type="InterPro" id="IPR001486">
    <property type="entry name" value="Hemoglobin_trunc"/>
</dbReference>
<proteinExistence type="inferred from homology"/>
<dbReference type="InterPro" id="IPR019795">
    <property type="entry name" value="Globin_bac-like_CS"/>
</dbReference>
<sequence>MSEPTPYERFGGAPFFEALVHDFYEYVAVDPVLRPMYPEEDLGPAERRFTMFLEQYWGGPGTYSEERGHPRLRMRHHPYTIDPEARDHWLACMRVALSARNLSAEDDAELWTYLVSSAFAMVNTMDLPDA</sequence>
<dbReference type="GO" id="GO:0020037">
    <property type="term" value="F:heme binding"/>
    <property type="evidence" value="ECO:0007669"/>
    <property type="project" value="InterPro"/>
</dbReference>
<evidence type="ECO:0000256" key="6">
    <source>
        <dbReference type="ARBA" id="ARBA00034496"/>
    </source>
</evidence>
<dbReference type="PANTHER" id="PTHR47366:SF1">
    <property type="entry name" value="TWO-ON-TWO HEMOGLOBIN-3"/>
    <property type="match status" value="1"/>
</dbReference>
<keyword evidence="3" id="KW-0349">Heme</keyword>
<dbReference type="AlphaFoldDB" id="A0A6J7H2Y7"/>
<keyword evidence="4" id="KW-0479">Metal-binding</keyword>
<dbReference type="InterPro" id="IPR009050">
    <property type="entry name" value="Globin-like_sf"/>
</dbReference>
<dbReference type="PROSITE" id="PS01213">
    <property type="entry name" value="GLOBIN_FAM_2"/>
    <property type="match status" value="1"/>
</dbReference>
<dbReference type="SUPFAM" id="SSF46458">
    <property type="entry name" value="Globin-like"/>
    <property type="match status" value="1"/>
</dbReference>
<evidence type="ECO:0000256" key="5">
    <source>
        <dbReference type="ARBA" id="ARBA00023004"/>
    </source>
</evidence>
<dbReference type="CDD" id="cd14771">
    <property type="entry name" value="TrHb2_Mt-trHbO-like_O"/>
    <property type="match status" value="1"/>
</dbReference>
<dbReference type="Pfam" id="PF01152">
    <property type="entry name" value="Bac_globin"/>
    <property type="match status" value="1"/>
</dbReference>
<evidence type="ECO:0000256" key="3">
    <source>
        <dbReference type="ARBA" id="ARBA00022617"/>
    </source>
</evidence>
<name>A0A6J7H2Y7_9ZZZZ</name>
<gene>
    <name evidence="7" type="ORF">UFOPK3610_01076</name>
</gene>
<dbReference type="GO" id="GO:0005344">
    <property type="term" value="F:oxygen carrier activity"/>
    <property type="evidence" value="ECO:0007669"/>
    <property type="project" value="InterPro"/>
</dbReference>
<dbReference type="EMBL" id="CAFBMR010000039">
    <property type="protein sequence ID" value="CAB4915251.1"/>
    <property type="molecule type" value="Genomic_DNA"/>
</dbReference>
<dbReference type="InterPro" id="IPR012292">
    <property type="entry name" value="Globin/Proto"/>
</dbReference>
<organism evidence="7">
    <name type="scientific">freshwater metagenome</name>
    <dbReference type="NCBI Taxonomy" id="449393"/>
    <lineage>
        <taxon>unclassified sequences</taxon>
        <taxon>metagenomes</taxon>
        <taxon>ecological metagenomes</taxon>
    </lineage>
</organism>
<dbReference type="GO" id="GO:0046872">
    <property type="term" value="F:metal ion binding"/>
    <property type="evidence" value="ECO:0007669"/>
    <property type="project" value="UniProtKB-KW"/>
</dbReference>
<evidence type="ECO:0000256" key="1">
    <source>
        <dbReference type="ARBA" id="ARBA00001971"/>
    </source>
</evidence>
<reference evidence="7" key="1">
    <citation type="submission" date="2020-05" db="EMBL/GenBank/DDBJ databases">
        <authorList>
            <person name="Chiriac C."/>
            <person name="Salcher M."/>
            <person name="Ghai R."/>
            <person name="Kavagutti S V."/>
        </authorList>
    </citation>
    <scope>NUCLEOTIDE SEQUENCE</scope>
</reference>
<accession>A0A6J7H2Y7</accession>
<comment type="similarity">
    <text evidence="6">Belongs to the truncated hemoglobin family. Group II subfamily.</text>
</comment>
<dbReference type="InterPro" id="IPR044203">
    <property type="entry name" value="GlbO/GLB3-like"/>
</dbReference>